<dbReference type="InParanoid" id="G0NYZ2"/>
<dbReference type="OMA" id="NETQHED"/>
<evidence type="ECO:0000256" key="2">
    <source>
        <dbReference type="ARBA" id="ARBA00022491"/>
    </source>
</evidence>
<keyword evidence="8" id="KW-1185">Reference proteome</keyword>
<organism evidence="8">
    <name type="scientific">Caenorhabditis brenneri</name>
    <name type="common">Nematode worm</name>
    <dbReference type="NCBI Taxonomy" id="135651"/>
    <lineage>
        <taxon>Eukaryota</taxon>
        <taxon>Metazoa</taxon>
        <taxon>Ecdysozoa</taxon>
        <taxon>Nematoda</taxon>
        <taxon>Chromadorea</taxon>
        <taxon>Rhabditida</taxon>
        <taxon>Rhabditina</taxon>
        <taxon>Rhabditomorpha</taxon>
        <taxon>Rhabditoidea</taxon>
        <taxon>Rhabditidae</taxon>
        <taxon>Peloderinae</taxon>
        <taxon>Caenorhabditis</taxon>
    </lineage>
</organism>
<name>G0NYZ2_CAEBE</name>
<evidence type="ECO:0000256" key="6">
    <source>
        <dbReference type="SAM" id="MobiDB-lite"/>
    </source>
</evidence>
<keyword evidence="2" id="KW-0678">Repressor</keyword>
<evidence type="ECO:0000256" key="3">
    <source>
        <dbReference type="ARBA" id="ARBA00023015"/>
    </source>
</evidence>
<feature type="region of interest" description="Disordered" evidence="6">
    <location>
        <begin position="1"/>
        <end position="32"/>
    </location>
</feature>
<dbReference type="eggNOG" id="ENOG502THS9">
    <property type="taxonomic scope" value="Eukaryota"/>
</dbReference>
<keyword evidence="3" id="KW-0805">Transcription regulation</keyword>
<evidence type="ECO:0000313" key="7">
    <source>
        <dbReference type="EMBL" id="EGT40252.1"/>
    </source>
</evidence>
<dbReference type="OrthoDB" id="5821198at2759"/>
<evidence type="ECO:0000256" key="5">
    <source>
        <dbReference type="ARBA" id="ARBA00023242"/>
    </source>
</evidence>
<gene>
    <name evidence="7" type="ORF">CAEBREN_22470</name>
</gene>
<reference evidence="8" key="1">
    <citation type="submission" date="2011-07" db="EMBL/GenBank/DDBJ databases">
        <authorList>
            <consortium name="Caenorhabditis brenneri Sequencing and Analysis Consortium"/>
            <person name="Wilson R.K."/>
        </authorList>
    </citation>
    <scope>NUCLEOTIDE SEQUENCE [LARGE SCALE GENOMIC DNA]</scope>
    <source>
        <strain evidence="8">PB2801</strain>
    </source>
</reference>
<evidence type="ECO:0000256" key="4">
    <source>
        <dbReference type="ARBA" id="ARBA00023163"/>
    </source>
</evidence>
<dbReference type="InterPro" id="IPR013907">
    <property type="entry name" value="Sds3"/>
</dbReference>
<feature type="compositionally biased region" description="Basic and acidic residues" evidence="6">
    <location>
        <begin position="15"/>
        <end position="28"/>
    </location>
</feature>
<dbReference type="Proteomes" id="UP000008068">
    <property type="component" value="Unassembled WGS sequence"/>
</dbReference>
<keyword evidence="4" id="KW-0804">Transcription</keyword>
<comment type="subcellular location">
    <subcellularLocation>
        <location evidence="1">Nucleus</location>
    </subcellularLocation>
</comment>
<dbReference type="EMBL" id="GL379985">
    <property type="protein sequence ID" value="EGT40252.1"/>
    <property type="molecule type" value="Genomic_DNA"/>
</dbReference>
<dbReference type="GO" id="GO:0005654">
    <property type="term" value="C:nucleoplasm"/>
    <property type="evidence" value="ECO:0007669"/>
    <property type="project" value="UniProtKB-ARBA"/>
</dbReference>
<dbReference type="AlphaFoldDB" id="G0NYZ2"/>
<accession>G0NYZ2</accession>
<proteinExistence type="predicted"/>
<dbReference type="GO" id="GO:0010468">
    <property type="term" value="P:regulation of gene expression"/>
    <property type="evidence" value="ECO:0007669"/>
    <property type="project" value="UniProtKB-ARBA"/>
</dbReference>
<evidence type="ECO:0000313" key="8">
    <source>
        <dbReference type="Proteomes" id="UP000008068"/>
    </source>
</evidence>
<evidence type="ECO:0000256" key="1">
    <source>
        <dbReference type="ARBA" id="ARBA00004123"/>
    </source>
</evidence>
<dbReference type="HOGENOM" id="CLU_1355723_0_0_1"/>
<dbReference type="Pfam" id="PF08598">
    <property type="entry name" value="Sds3"/>
    <property type="match status" value="1"/>
</dbReference>
<keyword evidence="5" id="KW-0539">Nucleus</keyword>
<protein>
    <submittedName>
        <fullName evidence="7">Uncharacterized protein</fullName>
    </submittedName>
</protein>
<sequence>MSDNFAGKRKRGGKRERGPPRAANKEEAPLPDITLEEYEQRKMEILTRAVLSENLYVKLRTQLRDNKLNELQDYKAAIETKTCPEYLAGKQEADEVLKKKMDINQARYELKMAQIKDEYEAETDMASRSYDDQYRYAKGRYIDFFKELIAEKERRETDVGSLLGTLLALPPLPNQTTERPIFKDIVDGTYQRAQGRSRKADR</sequence>
<dbReference type="FunCoup" id="G0NYZ2">
    <property type="interactions" value="133"/>
</dbReference>